<feature type="compositionally biased region" description="Polar residues" evidence="1">
    <location>
        <begin position="74"/>
        <end position="94"/>
    </location>
</feature>
<evidence type="ECO:0000313" key="2">
    <source>
        <dbReference type="EMBL" id="MBW0548948.1"/>
    </source>
</evidence>
<accession>A0A9Q3IRW1</accession>
<gene>
    <name evidence="2" type="ORF">O181_088663</name>
</gene>
<proteinExistence type="predicted"/>
<comment type="caution">
    <text evidence="2">The sequence shown here is derived from an EMBL/GenBank/DDBJ whole genome shotgun (WGS) entry which is preliminary data.</text>
</comment>
<evidence type="ECO:0000313" key="3">
    <source>
        <dbReference type="Proteomes" id="UP000765509"/>
    </source>
</evidence>
<keyword evidence="3" id="KW-1185">Reference proteome</keyword>
<protein>
    <submittedName>
        <fullName evidence="2">Uncharacterized protein</fullName>
    </submittedName>
</protein>
<evidence type="ECO:0000256" key="1">
    <source>
        <dbReference type="SAM" id="MobiDB-lite"/>
    </source>
</evidence>
<sequence>MQLQRHHMMLKVYELLKEININNCGVNEIGMESGYFPQTTNGKDDESSNTEIQVQTEDIGDENGRLPSECGDSLQRNPIYNLNQDAGNHSTNQEGPRIRTNCPTPSQLG</sequence>
<dbReference type="Proteomes" id="UP000765509">
    <property type="component" value="Unassembled WGS sequence"/>
</dbReference>
<organism evidence="2 3">
    <name type="scientific">Austropuccinia psidii MF-1</name>
    <dbReference type="NCBI Taxonomy" id="1389203"/>
    <lineage>
        <taxon>Eukaryota</taxon>
        <taxon>Fungi</taxon>
        <taxon>Dikarya</taxon>
        <taxon>Basidiomycota</taxon>
        <taxon>Pucciniomycotina</taxon>
        <taxon>Pucciniomycetes</taxon>
        <taxon>Pucciniales</taxon>
        <taxon>Sphaerophragmiaceae</taxon>
        <taxon>Austropuccinia</taxon>
    </lineage>
</organism>
<name>A0A9Q3IRW1_9BASI</name>
<reference evidence="2" key="1">
    <citation type="submission" date="2021-03" db="EMBL/GenBank/DDBJ databases">
        <title>Draft genome sequence of rust myrtle Austropuccinia psidii MF-1, a brazilian biotype.</title>
        <authorList>
            <person name="Quecine M.C."/>
            <person name="Pachon D.M.R."/>
            <person name="Bonatelli M.L."/>
            <person name="Correr F.H."/>
            <person name="Franceschini L.M."/>
            <person name="Leite T.F."/>
            <person name="Margarido G.R.A."/>
            <person name="Almeida C.A."/>
            <person name="Ferrarezi J.A."/>
            <person name="Labate C.A."/>
        </authorList>
    </citation>
    <scope>NUCLEOTIDE SEQUENCE</scope>
    <source>
        <strain evidence="2">MF-1</strain>
    </source>
</reference>
<dbReference type="EMBL" id="AVOT02054217">
    <property type="protein sequence ID" value="MBW0548948.1"/>
    <property type="molecule type" value="Genomic_DNA"/>
</dbReference>
<feature type="region of interest" description="Disordered" evidence="1">
    <location>
        <begin position="56"/>
        <end position="109"/>
    </location>
</feature>
<dbReference type="AlphaFoldDB" id="A0A9Q3IRW1"/>